<keyword evidence="2" id="KW-1185">Reference proteome</keyword>
<evidence type="ECO:0000313" key="1">
    <source>
        <dbReference type="EMBL" id="KAJ3812180.1"/>
    </source>
</evidence>
<protein>
    <submittedName>
        <fullName evidence="1">Uncharacterized protein</fullName>
    </submittedName>
</protein>
<name>A0ACC1U5C8_9AGAR</name>
<proteinExistence type="predicted"/>
<gene>
    <name evidence="1" type="ORF">F5876DRAFT_37980</name>
</gene>
<dbReference type="EMBL" id="MU795031">
    <property type="protein sequence ID" value="KAJ3812180.1"/>
    <property type="molecule type" value="Genomic_DNA"/>
</dbReference>
<evidence type="ECO:0000313" key="2">
    <source>
        <dbReference type="Proteomes" id="UP001163835"/>
    </source>
</evidence>
<organism evidence="1 2">
    <name type="scientific">Lentinula aff. lateritia</name>
    <dbReference type="NCBI Taxonomy" id="2804960"/>
    <lineage>
        <taxon>Eukaryota</taxon>
        <taxon>Fungi</taxon>
        <taxon>Dikarya</taxon>
        <taxon>Basidiomycota</taxon>
        <taxon>Agaricomycotina</taxon>
        <taxon>Agaricomycetes</taxon>
        <taxon>Agaricomycetidae</taxon>
        <taxon>Agaricales</taxon>
        <taxon>Marasmiineae</taxon>
        <taxon>Omphalotaceae</taxon>
        <taxon>Lentinula</taxon>
    </lineage>
</organism>
<dbReference type="Proteomes" id="UP001163835">
    <property type="component" value="Unassembled WGS sequence"/>
</dbReference>
<accession>A0ACC1U5C8</accession>
<comment type="caution">
    <text evidence="1">The sequence shown here is derived from an EMBL/GenBank/DDBJ whole genome shotgun (WGS) entry which is preliminary data.</text>
</comment>
<reference evidence="1" key="1">
    <citation type="submission" date="2022-09" db="EMBL/GenBank/DDBJ databases">
        <title>A Global Phylogenomic Analysis of the Shiitake Genus Lentinula.</title>
        <authorList>
            <consortium name="DOE Joint Genome Institute"/>
            <person name="Sierra-Patev S."/>
            <person name="Min B."/>
            <person name="Naranjo-Ortiz M."/>
            <person name="Looney B."/>
            <person name="Konkel Z."/>
            <person name="Slot J.C."/>
            <person name="Sakamoto Y."/>
            <person name="Steenwyk J.L."/>
            <person name="Rokas A."/>
            <person name="Carro J."/>
            <person name="Camarero S."/>
            <person name="Ferreira P."/>
            <person name="Molpeceres G."/>
            <person name="Ruiz-Duenas F.J."/>
            <person name="Serrano A."/>
            <person name="Henrissat B."/>
            <person name="Drula E."/>
            <person name="Hughes K.W."/>
            <person name="Mata J.L."/>
            <person name="Ishikawa N.K."/>
            <person name="Vargas-Isla R."/>
            <person name="Ushijima S."/>
            <person name="Smith C.A."/>
            <person name="Ahrendt S."/>
            <person name="Andreopoulos W."/>
            <person name="He G."/>
            <person name="Labutti K."/>
            <person name="Lipzen A."/>
            <person name="Ng V."/>
            <person name="Riley R."/>
            <person name="Sandor L."/>
            <person name="Barry K."/>
            <person name="Martinez A.T."/>
            <person name="Xiao Y."/>
            <person name="Gibbons J.G."/>
            <person name="Terashima K."/>
            <person name="Grigoriev I.V."/>
            <person name="Hibbett D.S."/>
        </authorList>
    </citation>
    <scope>NUCLEOTIDE SEQUENCE</scope>
    <source>
        <strain evidence="1">TMI1499</strain>
    </source>
</reference>
<sequence>MIDCTVFTTRFFGKKCDGERPVCGSCMRLPRDEECEYAGGPSRTKELEQRVTRLKARVRELESPESTDSGLQLSDPFYALDTGGLLSMPESVAHSNSGEYATFIPSPKDLISITCRSSQFFSSLPFLSSLCCKSRRIVRIERPYSSFLTHTRLNNFLPSATQFGFFLHLERFRSAVLLKAHFNDSSRPSPALLNTTYLWGTHLSPVDALRSNETVFLSRALQQVSIEIPSAINSAQIMHTIQAEVLLSTYFFRKNQLLEAEFHLSGAVSLAQSAGLHQIRSDRVFSSPVVSVLMETEMFLPPARDVIEEGERINGFWAVYCLHRLISITLGNTSKCFGGLDSPRHEVDTPWPQEYEAVSSIPHGLYNSGASGHSTIDFFIHGLSPTSDLNSDLTSYTKAVVVLHSVTSLTHKFNRGIETENAYAAFVNECLIIESLITRFHSSLPSLHVDKSFLDYSSTPLSPSNSRSSLVVTHILVSCAYMQMQKIFSSCGVHDALERSIGTAKEIIRILGDVNQVGLPHLNPIVGTLCVMACSVFGDELARTEMLGDWNLDNPSQINSNVLRQGLEVGMTTMSILAVDSPLMSEFPASQYYWSKIFNQSYQIEYQMSKLQNSYPFIL</sequence>